<name>A0A7J8KAG9_ROUAE</name>
<accession>A0A7J8KAG9</accession>
<evidence type="ECO:0000313" key="2">
    <source>
        <dbReference type="EMBL" id="KAF6505857.1"/>
    </source>
</evidence>
<feature type="region of interest" description="Disordered" evidence="1">
    <location>
        <begin position="1"/>
        <end position="159"/>
    </location>
</feature>
<evidence type="ECO:0000313" key="3">
    <source>
        <dbReference type="Proteomes" id="UP000593571"/>
    </source>
</evidence>
<dbReference type="Proteomes" id="UP000593571">
    <property type="component" value="Unassembled WGS sequence"/>
</dbReference>
<keyword evidence="3" id="KW-1185">Reference proteome</keyword>
<sequence length="167" mass="17186">MNKQRRKNRGQPANGTVPGPGPGPTSPWALLFLDVRGSTPASASGRGSRTWGGGSRPPRAPCPGPGAREENRRHARASWPLTLPGRATPSTEVCSAGSRESGATRREARGAGGRGARAEEGPAAGTEAGLRGLPSRDLRCGLHQTPSSSLGQSLRSASPGSCLVLFF</sequence>
<proteinExistence type="predicted"/>
<evidence type="ECO:0000256" key="1">
    <source>
        <dbReference type="SAM" id="MobiDB-lite"/>
    </source>
</evidence>
<protein>
    <submittedName>
        <fullName evidence="2">Uncharacterized protein</fullName>
    </submittedName>
</protein>
<dbReference type="EMBL" id="JACASE010000001">
    <property type="protein sequence ID" value="KAF6505857.1"/>
    <property type="molecule type" value="Genomic_DNA"/>
</dbReference>
<reference evidence="2 3" key="1">
    <citation type="journal article" date="2020" name="Nature">
        <title>Six reference-quality genomes reveal evolution of bat adaptations.</title>
        <authorList>
            <person name="Jebb D."/>
            <person name="Huang Z."/>
            <person name="Pippel M."/>
            <person name="Hughes G.M."/>
            <person name="Lavrichenko K."/>
            <person name="Devanna P."/>
            <person name="Winkler S."/>
            <person name="Jermiin L.S."/>
            <person name="Skirmuntt E.C."/>
            <person name="Katzourakis A."/>
            <person name="Burkitt-Gray L."/>
            <person name="Ray D.A."/>
            <person name="Sullivan K.A.M."/>
            <person name="Roscito J.G."/>
            <person name="Kirilenko B.M."/>
            <person name="Davalos L.M."/>
            <person name="Corthals A.P."/>
            <person name="Power M.L."/>
            <person name="Jones G."/>
            <person name="Ransome R.D."/>
            <person name="Dechmann D.K.N."/>
            <person name="Locatelli A.G."/>
            <person name="Puechmaille S.J."/>
            <person name="Fedrigo O."/>
            <person name="Jarvis E.D."/>
            <person name="Hiller M."/>
            <person name="Vernes S.C."/>
            <person name="Myers E.W."/>
            <person name="Teeling E.C."/>
        </authorList>
    </citation>
    <scope>NUCLEOTIDE SEQUENCE [LARGE SCALE GENOMIC DNA]</scope>
    <source>
        <strain evidence="2">MRouAeg1</strain>
        <tissue evidence="2">Muscle</tissue>
    </source>
</reference>
<gene>
    <name evidence="2" type="ORF">HJG63_007750</name>
</gene>
<comment type="caution">
    <text evidence="2">The sequence shown here is derived from an EMBL/GenBank/DDBJ whole genome shotgun (WGS) entry which is preliminary data.</text>
</comment>
<feature type="compositionally biased region" description="Low complexity" evidence="1">
    <location>
        <begin position="147"/>
        <end position="158"/>
    </location>
</feature>
<organism evidence="2 3">
    <name type="scientific">Rousettus aegyptiacus</name>
    <name type="common">Egyptian fruit bat</name>
    <name type="synonym">Pteropus aegyptiacus</name>
    <dbReference type="NCBI Taxonomy" id="9407"/>
    <lineage>
        <taxon>Eukaryota</taxon>
        <taxon>Metazoa</taxon>
        <taxon>Chordata</taxon>
        <taxon>Craniata</taxon>
        <taxon>Vertebrata</taxon>
        <taxon>Euteleostomi</taxon>
        <taxon>Mammalia</taxon>
        <taxon>Eutheria</taxon>
        <taxon>Laurasiatheria</taxon>
        <taxon>Chiroptera</taxon>
        <taxon>Yinpterochiroptera</taxon>
        <taxon>Pteropodoidea</taxon>
        <taxon>Pteropodidae</taxon>
        <taxon>Rousettinae</taxon>
        <taxon>Rousettus</taxon>
    </lineage>
</organism>
<dbReference type="AlphaFoldDB" id="A0A7J8KAG9"/>